<gene>
    <name evidence="3" type="ORF">E7Y31_14135</name>
</gene>
<evidence type="ECO:0000256" key="1">
    <source>
        <dbReference type="SAM" id="MobiDB-lite"/>
    </source>
</evidence>
<reference evidence="3 4" key="1">
    <citation type="submission" date="2019-04" db="EMBL/GenBank/DDBJ databases">
        <title>Draft genome sequences for three unisolated Alnus-infective Frankia Sp+ strains, AgTrS, AiOr and AvVan, the first sequenced Frankia strains able to sporulate in-planta.</title>
        <authorList>
            <person name="Bethencourt L."/>
            <person name="Vautrin F."/>
            <person name="Taib N."/>
            <person name="Dubost A."/>
            <person name="Castro-Garcia L."/>
            <person name="Imbaud O."/>
            <person name="Abrouk D."/>
            <person name="Fournier P."/>
            <person name="Briolay J."/>
            <person name="Nguyen A."/>
            <person name="Normand P."/>
            <person name="Fernandez M.P."/>
            <person name="Brochier-Armanet C."/>
            <person name="Herrera-Belaroussi A."/>
        </authorList>
    </citation>
    <scope>NUCLEOTIDE SEQUENCE [LARGE SCALE GENOMIC DNA]</scope>
    <source>
        <strain evidence="3 4">AvVan</strain>
    </source>
</reference>
<feature type="region of interest" description="Disordered" evidence="1">
    <location>
        <begin position="1"/>
        <end position="28"/>
    </location>
</feature>
<comment type="caution">
    <text evidence="3">The sequence shown here is derived from an EMBL/GenBank/DDBJ whole genome shotgun (WGS) entry which is preliminary data.</text>
</comment>
<dbReference type="AlphaFoldDB" id="A0A4V3Z7I8"/>
<sequence>MPSTTPDAAESDHPGTSPDRGPTAGPTLDDAIAFATRMHTGQVDKGGEEYIGHPLRVMATVVHTAGPAGVDPHCAQLAAVLHDVVEDSDTTLADLTAAGYPVPVVAAVDALSHRPDESMRDYLARVAADPLAVVVKRADIQDNSDPARLGRLSPERAEHLATRYAGRRELLDDLVCARDGQM</sequence>
<dbReference type="InterPro" id="IPR003607">
    <property type="entry name" value="HD/PDEase_dom"/>
</dbReference>
<evidence type="ECO:0000259" key="2">
    <source>
        <dbReference type="Pfam" id="PF01966"/>
    </source>
</evidence>
<accession>A0A4V3Z7I8</accession>
<dbReference type="OrthoDB" id="9802385at2"/>
<dbReference type="Gene3D" id="1.10.3210.10">
    <property type="entry name" value="Hypothetical protein af1432"/>
    <property type="match status" value="1"/>
</dbReference>
<keyword evidence="4" id="KW-1185">Reference proteome</keyword>
<protein>
    <submittedName>
        <fullName evidence="3">HD domain-containing protein</fullName>
    </submittedName>
</protein>
<dbReference type="EMBL" id="SSXH01000346">
    <property type="protein sequence ID" value="THJ73869.1"/>
    <property type="molecule type" value="Genomic_DNA"/>
</dbReference>
<dbReference type="Pfam" id="PF01966">
    <property type="entry name" value="HD"/>
    <property type="match status" value="1"/>
</dbReference>
<organism evidence="3 4">
    <name type="scientific">Candidatus Frankia alpina</name>
    <dbReference type="NCBI Taxonomy" id="2699483"/>
    <lineage>
        <taxon>Bacteria</taxon>
        <taxon>Bacillati</taxon>
        <taxon>Actinomycetota</taxon>
        <taxon>Actinomycetes</taxon>
        <taxon>Frankiales</taxon>
        <taxon>Frankiaceae</taxon>
        <taxon>Frankia</taxon>
    </lineage>
</organism>
<feature type="domain" description="HD" evidence="2">
    <location>
        <begin position="50"/>
        <end position="140"/>
    </location>
</feature>
<dbReference type="CDD" id="cd00077">
    <property type="entry name" value="HDc"/>
    <property type="match status" value="1"/>
</dbReference>
<dbReference type="Proteomes" id="UP000305282">
    <property type="component" value="Unassembled WGS sequence"/>
</dbReference>
<proteinExistence type="predicted"/>
<dbReference type="RefSeq" id="WP_136448552.1">
    <property type="nucleotide sequence ID" value="NZ_SSXH01000346.1"/>
</dbReference>
<name>A0A4V3Z7I8_9ACTN</name>
<evidence type="ECO:0000313" key="3">
    <source>
        <dbReference type="EMBL" id="THJ73869.1"/>
    </source>
</evidence>
<dbReference type="SUPFAM" id="SSF109604">
    <property type="entry name" value="HD-domain/PDEase-like"/>
    <property type="match status" value="1"/>
</dbReference>
<evidence type="ECO:0000313" key="4">
    <source>
        <dbReference type="Proteomes" id="UP000305282"/>
    </source>
</evidence>
<dbReference type="InterPro" id="IPR006674">
    <property type="entry name" value="HD_domain"/>
</dbReference>